<dbReference type="EMBL" id="JAHMHH010000002">
    <property type="protein sequence ID" value="MBU4692365.1"/>
    <property type="molecule type" value="Genomic_DNA"/>
</dbReference>
<keyword evidence="5" id="KW-1185">Reference proteome</keyword>
<protein>
    <submittedName>
        <fullName evidence="4">M42 family metallopeptidase</fullName>
    </submittedName>
</protein>
<dbReference type="PIRSF" id="PIRSF001123">
    <property type="entry name" value="PepA_GA"/>
    <property type="match status" value="1"/>
</dbReference>
<keyword evidence="1" id="KW-0479">Metal-binding</keyword>
<evidence type="ECO:0000256" key="3">
    <source>
        <dbReference type="PIRNR" id="PIRNR001123"/>
    </source>
</evidence>
<evidence type="ECO:0000256" key="1">
    <source>
        <dbReference type="ARBA" id="ARBA00022723"/>
    </source>
</evidence>
<dbReference type="RefSeq" id="WP_216488883.1">
    <property type="nucleotide sequence ID" value="NZ_JAHMHH010000002.1"/>
</dbReference>
<organism evidence="4 5">
    <name type="scientific">Mycoplasma zalophi</name>
    <dbReference type="NCBI Taxonomy" id="191287"/>
    <lineage>
        <taxon>Bacteria</taxon>
        <taxon>Bacillati</taxon>
        <taxon>Mycoplasmatota</taxon>
        <taxon>Mollicutes</taxon>
        <taxon>Mycoplasmataceae</taxon>
        <taxon>Mycoplasma</taxon>
    </lineage>
</organism>
<proteinExistence type="inferred from homology"/>
<name>A0ABS6DR99_9MOLU</name>
<comment type="similarity">
    <text evidence="3">Belongs to the peptidase M42 family.</text>
</comment>
<gene>
    <name evidence="4" type="ORF">KQ875_01990</name>
</gene>
<evidence type="ECO:0000256" key="2">
    <source>
        <dbReference type="ARBA" id="ARBA00022801"/>
    </source>
</evidence>
<dbReference type="InterPro" id="IPR051464">
    <property type="entry name" value="Peptidase_M42_aminopept"/>
</dbReference>
<evidence type="ECO:0000313" key="4">
    <source>
        <dbReference type="EMBL" id="MBU4692365.1"/>
    </source>
</evidence>
<dbReference type="Proteomes" id="UP000718793">
    <property type="component" value="Unassembled WGS sequence"/>
</dbReference>
<evidence type="ECO:0000313" key="5">
    <source>
        <dbReference type="Proteomes" id="UP000718793"/>
    </source>
</evidence>
<dbReference type="Pfam" id="PF05343">
    <property type="entry name" value="Peptidase_M42"/>
    <property type="match status" value="1"/>
</dbReference>
<dbReference type="PANTHER" id="PTHR32481:SF0">
    <property type="entry name" value="AMINOPEPTIDASE YPDE-RELATED"/>
    <property type="match status" value="1"/>
</dbReference>
<comment type="caution">
    <text evidence="4">The sequence shown here is derived from an EMBL/GenBank/DDBJ whole genome shotgun (WGS) entry which is preliminary data.</text>
</comment>
<dbReference type="PANTHER" id="PTHR32481">
    <property type="entry name" value="AMINOPEPTIDASE"/>
    <property type="match status" value="1"/>
</dbReference>
<accession>A0ABS6DR99</accession>
<dbReference type="InterPro" id="IPR008007">
    <property type="entry name" value="Peptidase_M42"/>
</dbReference>
<sequence length="362" mass="39787">MNKQEFKEKLIKYMELEAMSRYEEPVAHELKYSTSSANFSHSYDNFGSLIIFKKSKVENAPKVQISAHMDEVGYIVRMIDKTGQLLLMPIGGIWASVAIGTKATLVTNKDNKRFIGVFGHTSIHVMTQTQVNNALKNNELFADFGFTSDKDAIENGVEVGDRVYMSGETILFADEDLVGGKAMDNRAGVTTLDYVANQIKDLDLACDVYLVGTVQEEVGTRGAKTSVSIIEPDIAIALDTTTSHDTYGIVAGNTKLKAGAALRIFDRDTMMDPKLIDFIAKIGTKNNIDFYKYVAVGGGTDAGELQYGKGGVSTLTISIPQRYLHSPIGVSSIHDMMSSGNLIVEFLKELSPKTYQEHIKHK</sequence>
<reference evidence="4" key="1">
    <citation type="submission" date="2021-06" db="EMBL/GenBank/DDBJ databases">
        <title>Novel Mycoplasma species detected in California sea lions (Zalophus californianus) from the USA.</title>
        <authorList>
            <person name="Volokhov D.V."/>
            <person name="Furtak V.A."/>
            <person name="Zagorodnyaya T.A."/>
        </authorList>
    </citation>
    <scope>NUCLEOTIDE SEQUENCE [LARGE SCALE GENOMIC DNA]</scope>
    <source>
        <strain evidence="4">CSL 5346</strain>
    </source>
</reference>
<keyword evidence="2" id="KW-0378">Hydrolase</keyword>